<name>A0ABT7AQY3_9CYAN</name>
<reference evidence="3 4" key="1">
    <citation type="submission" date="2023-01" db="EMBL/GenBank/DDBJ databases">
        <title>Novel diversity within Roseofilum (Cyanobacteria; Desertifilaceae) from marine benthic mats with descriptions of four novel species.</title>
        <authorList>
            <person name="Wang Y."/>
            <person name="Berthold D.E."/>
            <person name="Hu J."/>
            <person name="Lefler F.W."/>
            <person name="Laughinghouse H.D. IV."/>
        </authorList>
    </citation>
    <scope>NUCLEOTIDE SEQUENCE [LARGE SCALE GENOMIC DNA]</scope>
    <source>
        <strain evidence="3 4">BLCC-M154</strain>
    </source>
</reference>
<evidence type="ECO:0000313" key="4">
    <source>
        <dbReference type="Proteomes" id="UP001235303"/>
    </source>
</evidence>
<comment type="caution">
    <text evidence="3">The sequence shown here is derived from an EMBL/GenBank/DDBJ whole genome shotgun (WGS) entry which is preliminary data.</text>
</comment>
<dbReference type="Gene3D" id="3.40.50.1820">
    <property type="entry name" value="alpha/beta hydrolase"/>
    <property type="match status" value="1"/>
</dbReference>
<dbReference type="InterPro" id="IPR029058">
    <property type="entry name" value="AB_hydrolase_fold"/>
</dbReference>
<dbReference type="GO" id="GO:0016787">
    <property type="term" value="F:hydrolase activity"/>
    <property type="evidence" value="ECO:0007669"/>
    <property type="project" value="UniProtKB-KW"/>
</dbReference>
<evidence type="ECO:0000256" key="1">
    <source>
        <dbReference type="ARBA" id="ARBA00007169"/>
    </source>
</evidence>
<accession>A0ABT7AQY3</accession>
<feature type="domain" description="Thioesterase" evidence="2">
    <location>
        <begin position="23"/>
        <end position="234"/>
    </location>
</feature>
<keyword evidence="3" id="KW-0378">Hydrolase</keyword>
<dbReference type="Proteomes" id="UP001235303">
    <property type="component" value="Unassembled WGS sequence"/>
</dbReference>
<organism evidence="3 4">
    <name type="scientific">Roseofilum acuticapitatum BLCC-M154</name>
    <dbReference type="NCBI Taxonomy" id="3022444"/>
    <lineage>
        <taxon>Bacteria</taxon>
        <taxon>Bacillati</taxon>
        <taxon>Cyanobacteriota</taxon>
        <taxon>Cyanophyceae</taxon>
        <taxon>Desertifilales</taxon>
        <taxon>Desertifilaceae</taxon>
        <taxon>Roseofilum</taxon>
        <taxon>Roseofilum acuticapitatum</taxon>
    </lineage>
</organism>
<dbReference type="InterPro" id="IPR001031">
    <property type="entry name" value="Thioesterase"/>
</dbReference>
<dbReference type="SUPFAM" id="SSF53474">
    <property type="entry name" value="alpha/beta-Hydrolases"/>
    <property type="match status" value="1"/>
</dbReference>
<evidence type="ECO:0000313" key="3">
    <source>
        <dbReference type="EMBL" id="MDJ1169317.1"/>
    </source>
</evidence>
<dbReference type="EMBL" id="JAQOSP010000053">
    <property type="protein sequence ID" value="MDJ1169317.1"/>
    <property type="molecule type" value="Genomic_DNA"/>
</dbReference>
<comment type="similarity">
    <text evidence="1">Belongs to the thioesterase family.</text>
</comment>
<protein>
    <submittedName>
        <fullName evidence="3">Alpha/beta fold hydrolase</fullName>
    </submittedName>
</protein>
<dbReference type="RefSeq" id="WP_283753077.1">
    <property type="nucleotide sequence ID" value="NZ_JAQOSP010000053.1"/>
</dbReference>
<keyword evidence="4" id="KW-1185">Reference proteome</keyword>
<sequence>MVASSPSTPWIIPPPQRFDAPLRLFCFPPAGAGAFLFRPWLTYSSAEIEIFAIQLPGREHRLKEPCFTQLEPLIQALTEAVIPTLEQGKFAFFGHSMGALIAFELTRELRRQGSVLPEHLFVCGRRAPQIPIDHPLYPESDAILIEALRQYGGTPEAVLQNADLMELFLPIFRSDLRVNEKYQYQSKIPLELPITMFGAMNDSVATPEQFEQWSQHTSARFDLQLFEGGHMFFKDDPRLLLNPIFEQLNCHIKSG</sequence>
<evidence type="ECO:0000259" key="2">
    <source>
        <dbReference type="Pfam" id="PF00975"/>
    </source>
</evidence>
<dbReference type="PANTHER" id="PTHR11487:SF0">
    <property type="entry name" value="S-ACYL FATTY ACID SYNTHASE THIOESTERASE, MEDIUM CHAIN"/>
    <property type="match status" value="1"/>
</dbReference>
<dbReference type="InterPro" id="IPR012223">
    <property type="entry name" value="TEII"/>
</dbReference>
<dbReference type="PANTHER" id="PTHR11487">
    <property type="entry name" value="THIOESTERASE"/>
    <property type="match status" value="1"/>
</dbReference>
<gene>
    <name evidence="3" type="ORF">PMG71_07760</name>
</gene>
<proteinExistence type="inferred from homology"/>
<dbReference type="Pfam" id="PF00975">
    <property type="entry name" value="Thioesterase"/>
    <property type="match status" value="1"/>
</dbReference>